<name>A0A2P2KN24_RHIMU</name>
<protein>
    <submittedName>
        <fullName evidence="1">Uncharacterized protein</fullName>
    </submittedName>
</protein>
<accession>A0A2P2KN24</accession>
<dbReference type="EMBL" id="GGEC01026640">
    <property type="protein sequence ID" value="MBX07124.1"/>
    <property type="molecule type" value="Transcribed_RNA"/>
</dbReference>
<reference evidence="1" key="1">
    <citation type="submission" date="2018-02" db="EMBL/GenBank/DDBJ databases">
        <title>Rhizophora mucronata_Transcriptome.</title>
        <authorList>
            <person name="Meera S.P."/>
            <person name="Sreeshan A."/>
            <person name="Augustine A."/>
        </authorList>
    </citation>
    <scope>NUCLEOTIDE SEQUENCE</scope>
    <source>
        <tissue evidence="1">Leaf</tissue>
    </source>
</reference>
<organism evidence="1">
    <name type="scientific">Rhizophora mucronata</name>
    <name type="common">Asiatic mangrove</name>
    <dbReference type="NCBI Taxonomy" id="61149"/>
    <lineage>
        <taxon>Eukaryota</taxon>
        <taxon>Viridiplantae</taxon>
        <taxon>Streptophyta</taxon>
        <taxon>Embryophyta</taxon>
        <taxon>Tracheophyta</taxon>
        <taxon>Spermatophyta</taxon>
        <taxon>Magnoliopsida</taxon>
        <taxon>eudicotyledons</taxon>
        <taxon>Gunneridae</taxon>
        <taxon>Pentapetalae</taxon>
        <taxon>rosids</taxon>
        <taxon>fabids</taxon>
        <taxon>Malpighiales</taxon>
        <taxon>Rhizophoraceae</taxon>
        <taxon>Rhizophora</taxon>
    </lineage>
</organism>
<evidence type="ECO:0000313" key="1">
    <source>
        <dbReference type="EMBL" id="MBX07124.1"/>
    </source>
</evidence>
<dbReference type="AlphaFoldDB" id="A0A2P2KN24"/>
<proteinExistence type="predicted"/>
<sequence length="122" mass="13506">MSTTVYSEKLDTKRKWCITSPLRSLNLLVSSLGIQGETLKGSFEQRLLFFDKQSSQSLQSAIKVGITISPSFSSSASSPTLSTTPIASWPRILGKIAGNSFSFQKVMSLWQRDVQIIRTRTS</sequence>